<sequence length="1357" mass="150547">MAAAQDTSQQADAGDGAKRNTKTNARRFHCPQCTATFARSSHMRRHQRTRRKDAIIRHTRAFHPQQALDYNSKENEQTEIVGDEIVVSHESHLGDCNAPEDPVRLGWPASSHCPVGETQTHLPMPVSPPQMDLGSMDLDSWLHFNAGAAAALGQSPHGSHAISGGSTSDTTQLDFDRAFDLQLFDSAIFTPLNQLVDLGSMPQGEGDAPSMPAALPEAGTPVSENEDLNAQKCLGVTADAHSRAKANFSRLTGQERPSDMHFPSRPAMTRFVKAYFTHMAPYVPLVHRPTFDISSISPLLLLEIMACGAVYSNEMKVAMTMHRNVLKYLLIREFTSICDDTRTEFELWRLQTLLLATYFGIFSGDSNFAKRARFTFYYSIELAEAGIKKLAIPTPESQTTWIYQEALSRCISCTIIIASGYFSTSVNQPLRIPYLDSKYPLPGSTPQWSRVEASEDTVNPYISNSEIMADIMHGNKPPSNLSEYAFLAVVCNIRCRICSFEAFSISCHTSLRSTFIETMDAAMNTLNQVRSQMNYEHSNPLHRHTNSALNSAHLHLYTSHELSGMKRLLRNPDVLRDPQELSSLFDRPCSPQLKRGLICAAKTLQLDLDTGVEYLRITAPLRFDPLEIHALCESGLLLFWYLMSKKTNPRTFELHQDISDMVQEVLSEVKDLKDESRVASLPLAACATIIGLSTAVWRHRGLRREVGSLEAAGQTPNGVWRSGVQRINIRGASAAGQTPLTGHGCHLLAHSPHLSRLGLECYGQAPLQLLKQKEMGPFLSVVFSSQHQGLNEGEVQRESCPRHDEAASSHDSPFSQPTGNHSSTDSVEARLSPTLCGNQVVTPPFNFVYQDVSPSPVGELDKLPKDMSDLDWDLANSVIHVEGEYCDNTQVDFFPPTMLTIAQENSSESHEFLAGTGVEDPARIDSAPLANAGQRGTGNVWNSPERHDGRLGGVQSIADGSRAECHTGFNISLEAVTGTLAFQPRNPLEQHLFQYFQERLCPLLSSSYNTASNDYMRHLIPAAHFEPAIYTAVAALSAAHLSLLAPHYHPLAARLRACAQSATGIVIFGLADNGGCYGDLLSSIMMNAIEITDGKRSKIGQRLRWCKQKIANSWGDIGFFSDIVRWIVRNVAFHDVLCTSSMLSGEVTVNSKWWTAYDGVDTIMGICQPIFLLLGKIGQLAYMSRTVTRRGSDLVGEVSNIYLEAKYLEQTLDLLCCPPGYDLEHRLMFQLHCSAARLFLWNCVYNMNAASLVVQNEVYQIRRRRCALLGELDANPHSNRGVLHTSHWIIFNAAVNSIDCLDIISKDYSVHMKEFQFRNLEGSFELVKKVRQLNKGGSVAINWLDIVQKEGIELIFV</sequence>
<evidence type="ECO:0000313" key="2">
    <source>
        <dbReference type="Proteomes" id="UP000830768"/>
    </source>
</evidence>
<organism evidence="1 2">
    <name type="scientific">Fusarium solani subsp. cucurbitae</name>
    <name type="common">Neocosmosporum cucurbitae</name>
    <dbReference type="NCBI Taxonomy" id="2747967"/>
    <lineage>
        <taxon>Eukaryota</taxon>
        <taxon>Fungi</taxon>
        <taxon>Dikarya</taxon>
        <taxon>Ascomycota</taxon>
        <taxon>Pezizomycotina</taxon>
        <taxon>Sordariomycetes</taxon>
        <taxon>Hypocreomycetidae</taxon>
        <taxon>Hypocreales</taxon>
        <taxon>Nectriaceae</taxon>
        <taxon>Fusarium</taxon>
        <taxon>Fusarium solani species complex</taxon>
    </lineage>
</organism>
<keyword evidence="2" id="KW-1185">Reference proteome</keyword>
<protein>
    <submittedName>
        <fullName evidence="1">Uncharacterized protein</fullName>
    </submittedName>
</protein>
<proteinExistence type="predicted"/>
<name>A0ACD3ZNH9_FUSSC</name>
<dbReference type="EMBL" id="CP090040">
    <property type="protein sequence ID" value="UPL02845.1"/>
    <property type="molecule type" value="Genomic_DNA"/>
</dbReference>
<evidence type="ECO:0000313" key="1">
    <source>
        <dbReference type="EMBL" id="UPL02845.1"/>
    </source>
</evidence>
<dbReference type="Proteomes" id="UP000830768">
    <property type="component" value="Chromosome 12"/>
</dbReference>
<reference evidence="1" key="1">
    <citation type="submission" date="2021-11" db="EMBL/GenBank/DDBJ databases">
        <title>Fusarium solani-melongenae Genome sequencing and assembly.</title>
        <authorList>
            <person name="Xie S."/>
            <person name="Huang L."/>
            <person name="Zhang X."/>
        </authorList>
    </citation>
    <scope>NUCLEOTIDE SEQUENCE</scope>
    <source>
        <strain evidence="1">CRI 24-3</strain>
    </source>
</reference>
<gene>
    <name evidence="1" type="ORF">LCI18_013779</name>
</gene>
<accession>A0ACD3ZNH9</accession>